<feature type="region of interest" description="Disordered" evidence="1">
    <location>
        <begin position="49"/>
        <end position="82"/>
    </location>
</feature>
<accession>A0A853DGX2</accession>
<evidence type="ECO:0000313" key="4">
    <source>
        <dbReference type="Proteomes" id="UP000571817"/>
    </source>
</evidence>
<evidence type="ECO:0000256" key="2">
    <source>
        <dbReference type="SAM" id="Phobius"/>
    </source>
</evidence>
<protein>
    <submittedName>
        <fullName evidence="3">Uncharacterized protein</fullName>
    </submittedName>
</protein>
<organism evidence="3 4">
    <name type="scientific">Allobranchiibius huperziae</name>
    <dbReference type="NCBI Taxonomy" id="1874116"/>
    <lineage>
        <taxon>Bacteria</taxon>
        <taxon>Bacillati</taxon>
        <taxon>Actinomycetota</taxon>
        <taxon>Actinomycetes</taxon>
        <taxon>Micrococcales</taxon>
        <taxon>Dermacoccaceae</taxon>
        <taxon>Allobranchiibius</taxon>
    </lineage>
</organism>
<name>A0A853DGX2_9MICO</name>
<evidence type="ECO:0000313" key="3">
    <source>
        <dbReference type="EMBL" id="NYJ73455.1"/>
    </source>
</evidence>
<keyword evidence="2" id="KW-1133">Transmembrane helix</keyword>
<dbReference type="Proteomes" id="UP000571817">
    <property type="component" value="Unassembled WGS sequence"/>
</dbReference>
<keyword evidence="4" id="KW-1185">Reference proteome</keyword>
<dbReference type="RefSeq" id="WP_179478734.1">
    <property type="nucleotide sequence ID" value="NZ_JACCFW010000001.1"/>
</dbReference>
<feature type="transmembrane region" description="Helical" evidence="2">
    <location>
        <begin position="20"/>
        <end position="44"/>
    </location>
</feature>
<keyword evidence="2" id="KW-0812">Transmembrane</keyword>
<reference evidence="3 4" key="1">
    <citation type="submission" date="2020-07" db="EMBL/GenBank/DDBJ databases">
        <title>Sequencing the genomes of 1000 actinobacteria strains.</title>
        <authorList>
            <person name="Klenk H.-P."/>
        </authorList>
    </citation>
    <scope>NUCLEOTIDE SEQUENCE [LARGE SCALE GENOMIC DNA]</scope>
    <source>
        <strain evidence="3 4">DSM 29531</strain>
    </source>
</reference>
<evidence type="ECO:0000256" key="1">
    <source>
        <dbReference type="SAM" id="MobiDB-lite"/>
    </source>
</evidence>
<proteinExistence type="predicted"/>
<gene>
    <name evidence="3" type="ORF">HNR15_000418</name>
</gene>
<dbReference type="AlphaFoldDB" id="A0A853DGX2"/>
<keyword evidence="2" id="KW-0472">Membrane</keyword>
<dbReference type="EMBL" id="JACCFW010000001">
    <property type="protein sequence ID" value="NYJ73455.1"/>
    <property type="molecule type" value="Genomic_DNA"/>
</dbReference>
<comment type="caution">
    <text evidence="3">The sequence shown here is derived from an EMBL/GenBank/DDBJ whole genome shotgun (WGS) entry which is preliminary data.</text>
</comment>
<sequence>MVTASLPAYSAKLDEGSGHAIGIGLGFFGLAAIFVILFLLIAWVGRMRDRRRGGPRPGPTLPVLGTPGDEHDPKNRHPGASR</sequence>